<dbReference type="InterPro" id="IPR010982">
    <property type="entry name" value="Lambda_DNA-bd_dom_sf"/>
</dbReference>
<dbReference type="PANTHER" id="PTHR46797:SF24">
    <property type="entry name" value="DNA-BINDING PHAGE PROTEIN"/>
    <property type="match status" value="1"/>
</dbReference>
<organism evidence="3 4">
    <name type="scientific">Aneurinibacillus migulanus</name>
    <name type="common">Bacillus migulanus</name>
    <dbReference type="NCBI Taxonomy" id="47500"/>
    <lineage>
        <taxon>Bacteria</taxon>
        <taxon>Bacillati</taxon>
        <taxon>Bacillota</taxon>
        <taxon>Bacilli</taxon>
        <taxon>Bacillales</taxon>
        <taxon>Paenibacillaceae</taxon>
        <taxon>Aneurinibacillus group</taxon>
        <taxon>Aneurinibacillus</taxon>
    </lineage>
</organism>
<dbReference type="OrthoDB" id="8115576at2"/>
<accession>A0A1G8ZAI9</accession>
<dbReference type="EMBL" id="FNED01000039">
    <property type="protein sequence ID" value="SDK12027.1"/>
    <property type="molecule type" value="Genomic_DNA"/>
</dbReference>
<evidence type="ECO:0000256" key="1">
    <source>
        <dbReference type="ARBA" id="ARBA00023125"/>
    </source>
</evidence>
<proteinExistence type="predicted"/>
<feature type="domain" description="HTH cro/C1-type" evidence="2">
    <location>
        <begin position="10"/>
        <end position="64"/>
    </location>
</feature>
<evidence type="ECO:0000313" key="4">
    <source>
        <dbReference type="Proteomes" id="UP000182836"/>
    </source>
</evidence>
<dbReference type="PANTHER" id="PTHR46797">
    <property type="entry name" value="HTH-TYPE TRANSCRIPTIONAL REGULATOR"/>
    <property type="match status" value="1"/>
</dbReference>
<dbReference type="GeneID" id="42307644"/>
<dbReference type="Proteomes" id="UP000182836">
    <property type="component" value="Unassembled WGS sequence"/>
</dbReference>
<reference evidence="3 4" key="1">
    <citation type="submission" date="2016-10" db="EMBL/GenBank/DDBJ databases">
        <authorList>
            <person name="de Groot N.N."/>
        </authorList>
    </citation>
    <scope>NUCLEOTIDE SEQUENCE [LARGE SCALE GENOMIC DNA]</scope>
    <source>
        <strain evidence="3 4">DSM 2895</strain>
    </source>
</reference>
<protein>
    <submittedName>
        <fullName evidence="3">Helix-turn-helix domain-containing protein</fullName>
    </submittedName>
</protein>
<dbReference type="GO" id="GO:0005829">
    <property type="term" value="C:cytosol"/>
    <property type="evidence" value="ECO:0007669"/>
    <property type="project" value="TreeGrafter"/>
</dbReference>
<dbReference type="SMART" id="SM00530">
    <property type="entry name" value="HTH_XRE"/>
    <property type="match status" value="1"/>
</dbReference>
<evidence type="ECO:0000259" key="2">
    <source>
        <dbReference type="PROSITE" id="PS50943"/>
    </source>
</evidence>
<dbReference type="CDD" id="cd00093">
    <property type="entry name" value="HTH_XRE"/>
    <property type="match status" value="1"/>
</dbReference>
<keyword evidence="1" id="KW-0238">DNA-binding</keyword>
<dbReference type="RefSeq" id="WP_052812359.1">
    <property type="nucleotide sequence ID" value="NZ_BJOA01000125.1"/>
</dbReference>
<dbReference type="GO" id="GO:0003677">
    <property type="term" value="F:DNA binding"/>
    <property type="evidence" value="ECO:0007669"/>
    <property type="project" value="UniProtKB-KW"/>
</dbReference>
<name>A0A1G8ZAI9_ANEMI</name>
<dbReference type="InterPro" id="IPR050807">
    <property type="entry name" value="TransReg_Diox_bact_type"/>
</dbReference>
<dbReference type="SUPFAM" id="SSF47413">
    <property type="entry name" value="lambda repressor-like DNA-binding domains"/>
    <property type="match status" value="1"/>
</dbReference>
<dbReference type="GO" id="GO:0003700">
    <property type="term" value="F:DNA-binding transcription factor activity"/>
    <property type="evidence" value="ECO:0007669"/>
    <property type="project" value="TreeGrafter"/>
</dbReference>
<dbReference type="InterPro" id="IPR001387">
    <property type="entry name" value="Cro/C1-type_HTH"/>
</dbReference>
<sequence>MDMKIIGERIRKARVERNETLNKAAEQIGIQKGSLSGIENGKKNISLETLIKTADHFNVSLDYLTGRSEIPEILETEEKK</sequence>
<evidence type="ECO:0000313" key="3">
    <source>
        <dbReference type="EMBL" id="SDK12027.1"/>
    </source>
</evidence>
<dbReference type="Pfam" id="PF01381">
    <property type="entry name" value="HTH_3"/>
    <property type="match status" value="1"/>
</dbReference>
<gene>
    <name evidence="3" type="ORF">SAMN04487909_13954</name>
</gene>
<dbReference type="PROSITE" id="PS50943">
    <property type="entry name" value="HTH_CROC1"/>
    <property type="match status" value="1"/>
</dbReference>
<dbReference type="AlphaFoldDB" id="A0A1G8ZAI9"/>
<dbReference type="Gene3D" id="1.10.260.40">
    <property type="entry name" value="lambda repressor-like DNA-binding domains"/>
    <property type="match status" value="1"/>
</dbReference>